<organism evidence="1 2">
    <name type="scientific">Edwardsiella tarda ATCC 15947 = NBRC 105688</name>
    <dbReference type="NCBI Taxonomy" id="667121"/>
    <lineage>
        <taxon>Bacteria</taxon>
        <taxon>Pseudomonadati</taxon>
        <taxon>Pseudomonadota</taxon>
        <taxon>Gammaproteobacteria</taxon>
        <taxon>Enterobacterales</taxon>
        <taxon>Hafniaceae</taxon>
        <taxon>Edwardsiella</taxon>
    </lineage>
</organism>
<evidence type="ECO:0000313" key="1">
    <source>
        <dbReference type="EMBL" id="UCQ01942.1"/>
    </source>
</evidence>
<keyword evidence="2" id="KW-1185">Reference proteome</keyword>
<sequence length="486" mass="54770">MRIKGKRRPFSLEVRLTFLISLTTLFTFAIFAAIMLISVQNHFAEQDIRNLKRINTALTAILENPQESEQQKIDKMSILLPSYRHISVLLLGPGNKVIYRSPDGLALMPAISTAGFTDAQSSGEVFEWSDGRMPHEITMRENKSMSPSSWRIMASTVNTPDGMNIKNDTLLIALSIDFHLHYLDTLKYNLLLIASLMSLLIILTVYFAVHKGHQPLRNVSMKIKNITSDNLDVRLDPARVPIELEQLVISFNSMISRIEDVFTRQANFSADIAHEIRTPITNLVTQTEIALSQQRSEKELEDVLYSSLEEYNRMAKMVSDMLFLAQADNNQLIPEQMPLDLKAETIKLFDFFEAWAEEREVGLVLDGDSGMVEGDRLMLRQVINNLLSNAIRYTSAGHSVAVHIQENAESVALTVENPGTPIPQEHLPHLFDRFYRVDPSRQRKSEGSGIGLAIVKSIVVAHKGKISVASDLHSTRFILTLPRLHA</sequence>
<keyword evidence="1" id="KW-0614">Plasmid</keyword>
<keyword evidence="1" id="KW-0808">Transferase</keyword>
<geneLocation type="plasmid" evidence="1 2">
    <name>pET-ATCC-159-1</name>
</geneLocation>
<reference evidence="1" key="1">
    <citation type="submission" date="2021-09" db="EMBL/GenBank/DDBJ databases">
        <title>Comparative genomics of Edwardsiella genus reveals species-based diversity.</title>
        <authorList>
            <person name="Tekedar H.C."/>
            <person name="Kumru S."/>
            <person name="Waldbieser G.C."/>
            <person name="Reichley S.R."/>
            <person name="Lawrence M.L."/>
            <person name="Griffin M.J."/>
        </authorList>
    </citation>
    <scope>NUCLEOTIDE SEQUENCE</scope>
    <source>
        <strain evidence="1">ATCC 15947</strain>
    </source>
</reference>
<accession>A0AC61TMU3</accession>
<gene>
    <name evidence="1" type="ORF">DCL27_17300</name>
</gene>
<dbReference type="Proteomes" id="UP000245918">
    <property type="component" value="Plasmid pET-ATCC-159-1"/>
</dbReference>
<proteinExistence type="predicted"/>
<evidence type="ECO:0000313" key="2">
    <source>
        <dbReference type="Proteomes" id="UP000245918"/>
    </source>
</evidence>
<protein>
    <submittedName>
        <fullName evidence="1">Cu(+)/Ag(+) sensor histidine kinase</fullName>
        <ecNumber evidence="1">2.7.13.3</ecNumber>
    </submittedName>
</protein>
<name>A0AC61TMU3_EDWTA</name>
<keyword evidence="1" id="KW-0418">Kinase</keyword>
<dbReference type="EC" id="2.7.13.3" evidence="1"/>
<dbReference type="EMBL" id="CP084508">
    <property type="protein sequence ID" value="UCQ01942.1"/>
    <property type="molecule type" value="Genomic_DNA"/>
</dbReference>